<evidence type="ECO:0000313" key="1">
    <source>
        <dbReference type="EMBL" id="DAD83546.1"/>
    </source>
</evidence>
<organism evidence="1">
    <name type="scientific">Siphoviridae sp. ctxc31</name>
    <dbReference type="NCBI Taxonomy" id="2826520"/>
    <lineage>
        <taxon>Viruses</taxon>
        <taxon>Duplodnaviria</taxon>
        <taxon>Heunggongvirae</taxon>
        <taxon>Uroviricota</taxon>
        <taxon>Caudoviricetes</taxon>
    </lineage>
</organism>
<dbReference type="EMBL" id="BK014938">
    <property type="protein sequence ID" value="DAD83546.1"/>
    <property type="molecule type" value="Genomic_DNA"/>
</dbReference>
<accession>A0A8S5MN17</accession>
<proteinExistence type="predicted"/>
<sequence length="89" mass="10389">MEYELKKLDSPHPIGCSNDCEIYKLGYCKFGLVNKSRVKEDFSQDVLDLINECIHNDDMIIVKKGRKIDPKFWISTCTDCIKPIYIMKL</sequence>
<name>A0A8S5MN17_9CAUD</name>
<protein>
    <submittedName>
        <fullName evidence="1">Uncharacterized protein</fullName>
    </submittedName>
</protein>
<reference evidence="1" key="1">
    <citation type="journal article" date="2021" name="Proc. Natl. Acad. Sci. U.S.A.">
        <title>A Catalog of Tens of Thousands of Viruses from Human Metagenomes Reveals Hidden Associations with Chronic Diseases.</title>
        <authorList>
            <person name="Tisza M.J."/>
            <person name="Buck C.B."/>
        </authorList>
    </citation>
    <scope>NUCLEOTIDE SEQUENCE</scope>
    <source>
        <strain evidence="1">Ctxc31</strain>
    </source>
</reference>